<accession>A0A0K2VDP8</accession>
<organism evidence="7">
    <name type="scientific">Lepeophtheirus salmonis</name>
    <name type="common">Salmon louse</name>
    <name type="synonym">Caligus salmonis</name>
    <dbReference type="NCBI Taxonomy" id="72036"/>
    <lineage>
        <taxon>Eukaryota</taxon>
        <taxon>Metazoa</taxon>
        <taxon>Ecdysozoa</taxon>
        <taxon>Arthropoda</taxon>
        <taxon>Crustacea</taxon>
        <taxon>Multicrustacea</taxon>
        <taxon>Hexanauplia</taxon>
        <taxon>Copepoda</taxon>
        <taxon>Siphonostomatoida</taxon>
        <taxon>Caligidae</taxon>
        <taxon>Lepeophtheirus</taxon>
    </lineage>
</organism>
<feature type="region of interest" description="Disordered" evidence="5">
    <location>
        <begin position="1"/>
        <end position="49"/>
    </location>
</feature>
<feature type="compositionally biased region" description="Polar residues" evidence="5">
    <location>
        <begin position="26"/>
        <end position="46"/>
    </location>
</feature>
<dbReference type="EMBL" id="HACA01030665">
    <property type="protein sequence ID" value="CDW48026.1"/>
    <property type="molecule type" value="Transcribed_RNA"/>
</dbReference>
<feature type="compositionally biased region" description="Low complexity" evidence="5">
    <location>
        <begin position="1"/>
        <end position="10"/>
    </location>
</feature>
<dbReference type="InterPro" id="IPR001876">
    <property type="entry name" value="Znf_RanBP2"/>
</dbReference>
<name>A0A0K2VDP8_LEPSM</name>
<sequence length="94" mass="10227">MTSLASSTKSSETKESCSERKKEDTSSNTVANIQGIESSTASGDLTENTRDTWKCPDPGCKKVNIKSAKCCIQCQLPRNSAHQFKKGSKLVKQL</sequence>
<feature type="domain" description="RanBP2-type" evidence="6">
    <location>
        <begin position="49"/>
        <end position="80"/>
    </location>
</feature>
<dbReference type="AlphaFoldDB" id="A0A0K2VDP8"/>
<evidence type="ECO:0000256" key="5">
    <source>
        <dbReference type="SAM" id="MobiDB-lite"/>
    </source>
</evidence>
<keyword evidence="3" id="KW-0862">Zinc</keyword>
<keyword evidence="1" id="KW-0479">Metal-binding</keyword>
<evidence type="ECO:0000256" key="4">
    <source>
        <dbReference type="PROSITE-ProRule" id="PRU00322"/>
    </source>
</evidence>
<evidence type="ECO:0000256" key="3">
    <source>
        <dbReference type="ARBA" id="ARBA00022833"/>
    </source>
</evidence>
<evidence type="ECO:0000313" key="7">
    <source>
        <dbReference type="EMBL" id="CDW48026.1"/>
    </source>
</evidence>
<feature type="compositionally biased region" description="Basic and acidic residues" evidence="5">
    <location>
        <begin position="11"/>
        <end position="25"/>
    </location>
</feature>
<protein>
    <recommendedName>
        <fullName evidence="6">RanBP2-type domain-containing protein</fullName>
    </recommendedName>
</protein>
<evidence type="ECO:0000259" key="6">
    <source>
        <dbReference type="PROSITE" id="PS50199"/>
    </source>
</evidence>
<dbReference type="PROSITE" id="PS01358">
    <property type="entry name" value="ZF_RANBP2_1"/>
    <property type="match status" value="1"/>
</dbReference>
<reference evidence="7" key="1">
    <citation type="submission" date="2014-05" db="EMBL/GenBank/DDBJ databases">
        <authorList>
            <person name="Chronopoulou M."/>
        </authorList>
    </citation>
    <scope>NUCLEOTIDE SEQUENCE</scope>
    <source>
        <tissue evidence="7">Whole organism</tissue>
    </source>
</reference>
<proteinExistence type="predicted"/>
<evidence type="ECO:0000256" key="1">
    <source>
        <dbReference type="ARBA" id="ARBA00022723"/>
    </source>
</evidence>
<evidence type="ECO:0000256" key="2">
    <source>
        <dbReference type="ARBA" id="ARBA00022771"/>
    </source>
</evidence>
<dbReference type="SUPFAM" id="SSF90209">
    <property type="entry name" value="Ran binding protein zinc finger-like"/>
    <property type="match status" value="1"/>
</dbReference>
<dbReference type="OrthoDB" id="31005at2759"/>
<keyword evidence="2 4" id="KW-0863">Zinc-finger</keyword>
<dbReference type="GO" id="GO:0008270">
    <property type="term" value="F:zinc ion binding"/>
    <property type="evidence" value="ECO:0007669"/>
    <property type="project" value="UniProtKB-KW"/>
</dbReference>
<dbReference type="PROSITE" id="PS50199">
    <property type="entry name" value="ZF_RANBP2_2"/>
    <property type="match status" value="1"/>
</dbReference>
<dbReference type="InterPro" id="IPR036443">
    <property type="entry name" value="Znf_RanBP2_sf"/>
</dbReference>